<reference evidence="3 5" key="3">
    <citation type="journal article" date="2018" name="BMC Genomics">
        <title>High genomic variability in the plant pathogenic bacterium Pectobacterium parmentieri deciphered from de novo assembled complete genomes.</title>
        <authorList>
            <person name="Zoledowska S."/>
            <person name="Motyka-Pomagruk A."/>
            <person name="Sledz W."/>
            <person name="Mengoni A."/>
            <person name="Lojkowska E."/>
        </authorList>
    </citation>
    <scope>NUCLEOTIDE SEQUENCE [LARGE SCALE GENOMIC DNA]</scope>
    <source>
        <strain evidence="3 5">IFB5626</strain>
    </source>
</reference>
<proteinExistence type="predicted"/>
<dbReference type="RefSeq" id="WP_012821988.1">
    <property type="nucleotide sequence ID" value="NC_017845.1"/>
</dbReference>
<dbReference type="EMBL" id="PSZG01000001">
    <property type="protein sequence ID" value="RKO78676.1"/>
    <property type="molecule type" value="Genomic_DNA"/>
</dbReference>
<evidence type="ECO:0000313" key="3">
    <source>
        <dbReference type="EMBL" id="RKO78676.1"/>
    </source>
</evidence>
<evidence type="ECO:0000313" key="1">
    <source>
        <dbReference type="EMBL" id="AFI88295.1"/>
    </source>
</evidence>
<dbReference type="KEGG" id="ppar:A8F97_17645"/>
<dbReference type="OMA" id="DCIFWVV"/>
<dbReference type="GeneID" id="45851284"/>
<dbReference type="EMBL" id="CP003415">
    <property type="protein sequence ID" value="AFI88295.1"/>
    <property type="molecule type" value="Genomic_DNA"/>
</dbReference>
<sequence>MAIPKLNRILVPPDIPNESGSGNAWPYIGESTTFPNDYIEFISNYGSGIIANFIAIFNPFTQNNDLNFFEKNKLIIDDFKYLNNEDPDYFKYNLYPEKNGLLPIGVTDNGDYIFWVVSDLNNSDAWGTAIVASRSPDIEYFDKSITSLLSGILSRKIKANSFPNNFPPDNIIFEKF</sequence>
<dbReference type="InterPro" id="IPR037883">
    <property type="entry name" value="Knr4/Smi1-like_sf"/>
</dbReference>
<dbReference type="SUPFAM" id="SSF160631">
    <property type="entry name" value="SMI1/KNR4-like"/>
    <property type="match status" value="1"/>
</dbReference>
<dbReference type="EMBL" id="WABS01000086">
    <property type="protein sequence ID" value="MBI0557359.1"/>
    <property type="molecule type" value="Genomic_DNA"/>
</dbReference>
<dbReference type="Gene3D" id="3.40.1580.10">
    <property type="entry name" value="SMI1/KNR4-like"/>
    <property type="match status" value="1"/>
</dbReference>
<accession>A0A0H3I3C0</accession>
<protein>
    <submittedName>
        <fullName evidence="2">SMI1/KNR4 family protein</fullName>
    </submittedName>
</protein>
<evidence type="ECO:0000313" key="5">
    <source>
        <dbReference type="Proteomes" id="UP000269665"/>
    </source>
</evidence>
<dbReference type="AlphaFoldDB" id="A0A0H3I3C0"/>
<dbReference type="OrthoDB" id="5572373at2"/>
<keyword evidence="6" id="KW-1185">Reference proteome</keyword>
<dbReference type="Proteomes" id="UP001194579">
    <property type="component" value="Unassembled WGS sequence"/>
</dbReference>
<gene>
    <name evidence="1" type="ordered locus">W5S_0156</name>
    <name evidence="3" type="ORF">C5E00_18745</name>
    <name evidence="2" type="ORF">F6Q06_23205</name>
</gene>
<dbReference type="KEGG" id="pec:W5S_0156"/>
<reference evidence="6" key="4">
    <citation type="submission" date="2023-07" db="EMBL/GenBank/DDBJ databases">
        <title>Identification of Pectobacterium versatile causing blackleg of potato from New York State with a whole genome sequencing approach.</title>
        <authorList>
            <person name="Ma X."/>
            <person name="Swingle B."/>
        </authorList>
    </citation>
    <scope>NUCLEOTIDE SEQUENCE [LARGE SCALE GENOMIC DNA]</scope>
    <source>
        <strain evidence="6">NY1588A</strain>
    </source>
</reference>
<dbReference type="Pfam" id="PF14568">
    <property type="entry name" value="SUKH_6"/>
    <property type="match status" value="1"/>
</dbReference>
<reference evidence="2" key="5">
    <citation type="submission" date="2024-05" db="EMBL/GenBank/DDBJ databases">
        <title>Identification of Pectobacterium versatile causing blackleg of potato from New York State with a whole genome sequencing approach.</title>
        <authorList>
            <person name="Ma X."/>
            <person name="Swingle B."/>
        </authorList>
    </citation>
    <scope>NUCLEOTIDE SEQUENCE</scope>
    <source>
        <strain evidence="2">NY1588A</strain>
    </source>
</reference>
<name>A0A0H3I3C0_PECPM</name>
<reference evidence="1" key="2">
    <citation type="submission" date="2012-03" db="EMBL/GenBank/DDBJ databases">
        <authorList>
            <person name="Koskinen P."/>
            <person name="Laine P."/>
            <person name="Niemi O."/>
            <person name="Nykyri J."/>
            <person name="Harjunpaa H."/>
            <person name="Auvinen P."/>
            <person name="Paulin L."/>
            <person name="Pirhonen M."/>
            <person name="Palva T."/>
            <person name="Holm L."/>
        </authorList>
    </citation>
    <scope>NUCLEOTIDE SEQUENCE</scope>
    <source>
        <strain evidence="1">SCC3193</strain>
    </source>
</reference>
<evidence type="ECO:0000313" key="2">
    <source>
        <dbReference type="EMBL" id="MBI0557359.1"/>
    </source>
</evidence>
<dbReference type="Proteomes" id="UP000008044">
    <property type="component" value="Chromosome"/>
</dbReference>
<evidence type="ECO:0000313" key="6">
    <source>
        <dbReference type="Proteomes" id="UP001194579"/>
    </source>
</evidence>
<evidence type="ECO:0000313" key="4">
    <source>
        <dbReference type="Proteomes" id="UP000008044"/>
    </source>
</evidence>
<organism evidence="1 4">
    <name type="scientific">Pectobacterium parmentieri</name>
    <dbReference type="NCBI Taxonomy" id="1905730"/>
    <lineage>
        <taxon>Bacteria</taxon>
        <taxon>Pseudomonadati</taxon>
        <taxon>Pseudomonadota</taxon>
        <taxon>Gammaproteobacteria</taxon>
        <taxon>Enterobacterales</taxon>
        <taxon>Pectobacteriaceae</taxon>
        <taxon>Pectobacterium</taxon>
    </lineage>
</organism>
<dbReference type="Proteomes" id="UP000269665">
    <property type="component" value="Unassembled WGS sequence"/>
</dbReference>
<dbReference type="STRING" id="1905730.W5S_0156"/>
<dbReference type="HOGENOM" id="CLU_107171_0_0_6"/>
<reference evidence="1 4" key="1">
    <citation type="journal article" date="2012" name="J. Bacteriol.">
        <title>Genome sequence of Pectobacterium sp. strain SCC3193.</title>
        <authorList>
            <person name="Koskinen J.P."/>
            <person name="Laine P."/>
            <person name="Niemi O."/>
            <person name="Nykyri J."/>
            <person name="Harjunpaa H."/>
            <person name="Auvinen P."/>
            <person name="Paulin L."/>
            <person name="Pirhonen M."/>
            <person name="Palva T."/>
            <person name="Holm L."/>
        </authorList>
    </citation>
    <scope>NUCLEOTIDE SEQUENCE [LARGE SCALE GENOMIC DNA]</scope>
    <source>
        <strain evidence="1 4">SCC3193</strain>
    </source>
</reference>
<dbReference type="eggNOG" id="ENOG5032QXX">
    <property type="taxonomic scope" value="Bacteria"/>
</dbReference>